<reference evidence="9 10" key="3">
    <citation type="submission" date="2019-11" db="EMBL/GenBank/DDBJ databases">
        <title>A de novo genome assembly of a pear dwarfing rootstock.</title>
        <authorList>
            <person name="Wang F."/>
            <person name="Wang J."/>
            <person name="Li S."/>
            <person name="Zhang Y."/>
            <person name="Fang M."/>
            <person name="Ma L."/>
            <person name="Zhao Y."/>
            <person name="Jiang S."/>
        </authorList>
    </citation>
    <scope>NUCLEOTIDE SEQUENCE [LARGE SCALE GENOMIC DNA]</scope>
    <source>
        <strain evidence="9">S2</strain>
        <tissue evidence="9">Leaf</tissue>
    </source>
</reference>
<keyword evidence="2 6" id="KW-0678">Repressor</keyword>
<feature type="region of interest" description="Disordered" evidence="7">
    <location>
        <begin position="25"/>
        <end position="112"/>
    </location>
</feature>
<dbReference type="PROSITE" id="PS51754">
    <property type="entry name" value="OVATE"/>
    <property type="match status" value="1"/>
</dbReference>
<keyword evidence="10" id="KW-1185">Reference proteome</keyword>
<evidence type="ECO:0000313" key="10">
    <source>
        <dbReference type="Proteomes" id="UP000327157"/>
    </source>
</evidence>
<evidence type="ECO:0000256" key="6">
    <source>
        <dbReference type="RuleBase" id="RU367028"/>
    </source>
</evidence>
<evidence type="ECO:0000259" key="8">
    <source>
        <dbReference type="PROSITE" id="PS51754"/>
    </source>
</evidence>
<evidence type="ECO:0000256" key="2">
    <source>
        <dbReference type="ARBA" id="ARBA00022491"/>
    </source>
</evidence>
<dbReference type="Pfam" id="PF04844">
    <property type="entry name" value="Ovate"/>
    <property type="match status" value="1"/>
</dbReference>
<protein>
    <recommendedName>
        <fullName evidence="6">Transcription repressor</fullName>
    </recommendedName>
    <alternativeName>
        <fullName evidence="6">Ovate family protein</fullName>
    </alternativeName>
</protein>
<dbReference type="OrthoDB" id="1928390at2759"/>
<comment type="function">
    <text evidence="6">Transcriptional repressor that regulates multiple aspects of plant growth and development.</text>
</comment>
<evidence type="ECO:0000256" key="5">
    <source>
        <dbReference type="ARBA" id="ARBA00023242"/>
    </source>
</evidence>
<evidence type="ECO:0000313" key="9">
    <source>
        <dbReference type="EMBL" id="KAB2606440.1"/>
    </source>
</evidence>
<dbReference type="Proteomes" id="UP000327157">
    <property type="component" value="Chromosome 11"/>
</dbReference>
<dbReference type="PANTHER" id="PTHR33057:SF138">
    <property type="entry name" value="TRANSCRIPTION REPRESSOR OFP10"/>
    <property type="match status" value="1"/>
</dbReference>
<feature type="compositionally biased region" description="Polar residues" evidence="7">
    <location>
        <begin position="100"/>
        <end position="112"/>
    </location>
</feature>
<keyword evidence="4 6" id="KW-0804">Transcription</keyword>
<organism evidence="9 10">
    <name type="scientific">Pyrus ussuriensis x Pyrus communis</name>
    <dbReference type="NCBI Taxonomy" id="2448454"/>
    <lineage>
        <taxon>Eukaryota</taxon>
        <taxon>Viridiplantae</taxon>
        <taxon>Streptophyta</taxon>
        <taxon>Embryophyta</taxon>
        <taxon>Tracheophyta</taxon>
        <taxon>Spermatophyta</taxon>
        <taxon>Magnoliopsida</taxon>
        <taxon>eudicotyledons</taxon>
        <taxon>Gunneridae</taxon>
        <taxon>Pentapetalae</taxon>
        <taxon>rosids</taxon>
        <taxon>fabids</taxon>
        <taxon>Rosales</taxon>
        <taxon>Rosaceae</taxon>
        <taxon>Amygdaloideae</taxon>
        <taxon>Maleae</taxon>
        <taxon>Pyrus</taxon>
    </lineage>
</organism>
<reference evidence="9 10" key="1">
    <citation type="submission" date="2019-09" db="EMBL/GenBank/DDBJ databases">
        <authorList>
            <person name="Ou C."/>
        </authorList>
    </citation>
    <scope>NUCLEOTIDE SEQUENCE [LARGE SCALE GENOMIC DNA]</scope>
    <source>
        <strain evidence="9">S2</strain>
        <tissue evidence="9">Leaf</tissue>
    </source>
</reference>
<name>A0A5N5FYG3_9ROSA</name>
<dbReference type="InterPro" id="IPR038933">
    <property type="entry name" value="Ovate"/>
</dbReference>
<reference evidence="10" key="2">
    <citation type="submission" date="2019-10" db="EMBL/GenBank/DDBJ databases">
        <title>A de novo genome assembly of a pear dwarfing rootstock.</title>
        <authorList>
            <person name="Wang F."/>
            <person name="Wang J."/>
            <person name="Li S."/>
            <person name="Zhang Y."/>
            <person name="Fang M."/>
            <person name="Ma L."/>
            <person name="Zhao Y."/>
            <person name="Jiang S."/>
        </authorList>
    </citation>
    <scope>NUCLEOTIDE SEQUENCE [LARGE SCALE GENOMIC DNA]</scope>
</reference>
<comment type="caution">
    <text evidence="9">The sequence shown here is derived from an EMBL/GenBank/DDBJ whole genome shotgun (WGS) entry which is preliminary data.</text>
</comment>
<dbReference type="InterPro" id="IPR006458">
    <property type="entry name" value="Ovate_C"/>
</dbReference>
<dbReference type="GO" id="GO:0005634">
    <property type="term" value="C:nucleus"/>
    <property type="evidence" value="ECO:0007669"/>
    <property type="project" value="UniProtKB-SubCell"/>
</dbReference>
<evidence type="ECO:0000256" key="1">
    <source>
        <dbReference type="ARBA" id="ARBA00004123"/>
    </source>
</evidence>
<proteinExistence type="predicted"/>
<accession>A0A5N5FYG3</accession>
<dbReference type="EMBL" id="SMOL01000559">
    <property type="protein sequence ID" value="KAB2606440.1"/>
    <property type="molecule type" value="Genomic_DNA"/>
</dbReference>
<evidence type="ECO:0000256" key="4">
    <source>
        <dbReference type="ARBA" id="ARBA00023163"/>
    </source>
</evidence>
<evidence type="ECO:0000256" key="7">
    <source>
        <dbReference type="SAM" id="MobiDB-lite"/>
    </source>
</evidence>
<dbReference type="NCBIfam" id="TIGR01568">
    <property type="entry name" value="A_thal_3678"/>
    <property type="match status" value="1"/>
</dbReference>
<dbReference type="AlphaFoldDB" id="A0A5N5FYG3"/>
<comment type="subcellular location">
    <subcellularLocation>
        <location evidence="1 6">Nucleus</location>
    </subcellularLocation>
</comment>
<keyword evidence="3 6" id="KW-0805">Transcription regulation</keyword>
<sequence length="191" mass="21270">MSSSSKKKKLLTTILTANVAACGCGRPKLSDVYEPTPKPKIQTHKNPIHRSLSSSSSGDQNGKSFTVEDDNEDRCTSTTVSFNNNSSSSQSHPSDSAESTNPKNTKISSPNTMKVHDSIAVVKESNDPYKDFRQSMLQMIVEQQIYSKDDLQELLSCFLELNSASHHDVIIRAFTQIWNDLIRESEKPMIM</sequence>
<dbReference type="PROSITE" id="PS51257">
    <property type="entry name" value="PROKAR_LIPOPROTEIN"/>
    <property type="match status" value="1"/>
</dbReference>
<dbReference type="PANTHER" id="PTHR33057">
    <property type="entry name" value="TRANSCRIPTION REPRESSOR OFP7-RELATED"/>
    <property type="match status" value="1"/>
</dbReference>
<dbReference type="GO" id="GO:0045892">
    <property type="term" value="P:negative regulation of DNA-templated transcription"/>
    <property type="evidence" value="ECO:0007669"/>
    <property type="project" value="UniProtKB-UniRule"/>
</dbReference>
<gene>
    <name evidence="9" type="ORF">D8674_006157</name>
</gene>
<feature type="compositionally biased region" description="Low complexity" evidence="7">
    <location>
        <begin position="76"/>
        <end position="99"/>
    </location>
</feature>
<keyword evidence="5 6" id="KW-0539">Nucleus</keyword>
<evidence type="ECO:0000256" key="3">
    <source>
        <dbReference type="ARBA" id="ARBA00023015"/>
    </source>
</evidence>
<feature type="domain" description="OVATE" evidence="8">
    <location>
        <begin position="121"/>
        <end position="180"/>
    </location>
</feature>